<dbReference type="KEGG" id="sclf:BB341_08675"/>
<proteinExistence type="predicted"/>
<evidence type="ECO:0000313" key="4">
    <source>
        <dbReference type="Proteomes" id="UP000002357"/>
    </source>
</evidence>
<dbReference type="AlphaFoldDB" id="E2Q4S8"/>
<accession>E2Q4S8</accession>
<keyword evidence="2" id="KW-0732">Signal</keyword>
<dbReference type="eggNOG" id="ENOG50337FI">
    <property type="taxonomic scope" value="Bacteria"/>
</dbReference>
<evidence type="ECO:0000256" key="2">
    <source>
        <dbReference type="SAM" id="SignalP"/>
    </source>
</evidence>
<feature type="signal peptide" evidence="2">
    <location>
        <begin position="1"/>
        <end position="35"/>
    </location>
</feature>
<organism evidence="3 4">
    <name type="scientific">Streptomyces clavuligerus</name>
    <dbReference type="NCBI Taxonomy" id="1901"/>
    <lineage>
        <taxon>Bacteria</taxon>
        <taxon>Bacillati</taxon>
        <taxon>Actinomycetota</taxon>
        <taxon>Actinomycetes</taxon>
        <taxon>Kitasatosporales</taxon>
        <taxon>Streptomycetaceae</taxon>
        <taxon>Streptomyces</taxon>
    </lineage>
</organism>
<keyword evidence="3" id="KW-0449">Lipoprotein</keyword>
<dbReference type="STRING" id="1901.BB341_08675"/>
<evidence type="ECO:0000313" key="3">
    <source>
        <dbReference type="EMBL" id="EFG09087.1"/>
    </source>
</evidence>
<evidence type="ECO:0000256" key="1">
    <source>
        <dbReference type="SAM" id="MobiDB-lite"/>
    </source>
</evidence>
<dbReference type="EMBL" id="CM000913">
    <property type="protein sequence ID" value="EFG09087.1"/>
    <property type="molecule type" value="Genomic_DNA"/>
</dbReference>
<gene>
    <name evidence="3" type="ORF">SCLAV_4013</name>
</gene>
<reference evidence="3 4" key="1">
    <citation type="journal article" date="2010" name="Genome Biol. Evol.">
        <title>The sequence of a 1.8-mb bacterial linear plasmid reveals a rich evolutionary reservoir of secondary metabolic pathways.</title>
        <authorList>
            <person name="Medema M.H."/>
            <person name="Trefzer A."/>
            <person name="Kovalchuk A."/>
            <person name="van den Berg M."/>
            <person name="Mueller U."/>
            <person name="Heijne W."/>
            <person name="Wu L."/>
            <person name="Alam M.T."/>
            <person name="Ronning C.M."/>
            <person name="Nierman W.C."/>
            <person name="Bovenberg R.A.L."/>
            <person name="Breitling R."/>
            <person name="Takano E."/>
        </authorList>
    </citation>
    <scope>NUCLEOTIDE SEQUENCE [LARGE SCALE GENOMIC DNA]</scope>
    <source>
        <strain evidence="4">ATCC 27064 / DSM 738 / JCM 4710 / NBRC 13307 / NCIMB 12785 / NRRL 3585 / VKM Ac-602</strain>
    </source>
</reference>
<dbReference type="Proteomes" id="UP000002357">
    <property type="component" value="Chromosome"/>
</dbReference>
<sequence>MRGSAPVTPLPSVPRVRRAVLSAVLCAGLALSATACTEEKKPDPDKGTNGVGKLTPREIETKARVAADAAKAVRVSGTLVSKGGTFRLNMQLKEGGGAGSVTSRENTFELLRVDDQLYVKADASFWVHEDGDKPRDRSGRPGTAADQAAAGKLGGKYVKVPQGDPAYQEFRGFTEMDELIDGLLGMEGELSKGERTRVGGVRTIKVQAADGAGGVLDVALDGAPYPVQFARAGGKGVLTLAEWDVDFALEPPAKGETVDYGGQLPKTSG</sequence>
<protein>
    <submittedName>
        <fullName evidence="3">Lipoprotein</fullName>
    </submittedName>
</protein>
<feature type="compositionally biased region" description="Basic and acidic residues" evidence="1">
    <location>
        <begin position="130"/>
        <end position="139"/>
    </location>
</feature>
<name>E2Q4S8_STRCL</name>
<keyword evidence="4" id="KW-1185">Reference proteome</keyword>
<dbReference type="RefSeq" id="WP_003961717.1">
    <property type="nucleotide sequence ID" value="NZ_CM000913.1"/>
</dbReference>
<feature type="region of interest" description="Disordered" evidence="1">
    <location>
        <begin position="130"/>
        <end position="150"/>
    </location>
</feature>
<feature type="chain" id="PRO_5003162724" evidence="2">
    <location>
        <begin position="36"/>
        <end position="269"/>
    </location>
</feature>
<dbReference type="GeneID" id="93729496"/>